<dbReference type="Proteomes" id="UP000184170">
    <property type="component" value="Unassembled WGS sequence"/>
</dbReference>
<dbReference type="InterPro" id="IPR018376">
    <property type="entry name" value="Enoyl-CoA_hyd/isom_CS"/>
</dbReference>
<evidence type="ECO:0000256" key="1">
    <source>
        <dbReference type="ARBA" id="ARBA00004275"/>
    </source>
</evidence>
<dbReference type="STRING" id="494016.SAMN04487965_3139"/>
<comment type="catalytic activity">
    <reaction evidence="13">
        <text>a (3S)-3-hydroxyacyl-CoA + NAD(+) = a 3-oxoacyl-CoA + NADH + H(+)</text>
        <dbReference type="Rhea" id="RHEA:22432"/>
        <dbReference type="ChEBI" id="CHEBI:15378"/>
        <dbReference type="ChEBI" id="CHEBI:57318"/>
        <dbReference type="ChEBI" id="CHEBI:57540"/>
        <dbReference type="ChEBI" id="CHEBI:57945"/>
        <dbReference type="ChEBI" id="CHEBI:90726"/>
        <dbReference type="EC" id="1.1.1.35"/>
    </reaction>
</comment>
<dbReference type="OrthoDB" id="5389341at2"/>
<dbReference type="GO" id="GO:0070403">
    <property type="term" value="F:NAD+ binding"/>
    <property type="evidence" value="ECO:0007669"/>
    <property type="project" value="InterPro"/>
</dbReference>
<dbReference type="RefSeq" id="WP_073276872.1">
    <property type="nucleotide sequence ID" value="NZ_FQVA01000005.1"/>
</dbReference>
<reference evidence="18" key="1">
    <citation type="submission" date="2016-11" db="EMBL/GenBank/DDBJ databases">
        <authorList>
            <person name="Varghese N."/>
            <person name="Submissions S."/>
        </authorList>
    </citation>
    <scope>NUCLEOTIDE SEQUENCE [LARGE SCALE GENOMIC DNA]</scope>
    <source>
        <strain evidence="18">CGMCC 1.7063</strain>
    </source>
</reference>
<dbReference type="InterPro" id="IPR036291">
    <property type="entry name" value="NAD(P)-bd_dom_sf"/>
</dbReference>
<keyword evidence="11" id="KW-0456">Lyase</keyword>
<dbReference type="SUPFAM" id="SSF48179">
    <property type="entry name" value="6-phosphogluconate dehydrogenase C-terminal domain-like"/>
    <property type="match status" value="2"/>
</dbReference>
<evidence type="ECO:0000313" key="18">
    <source>
        <dbReference type="Proteomes" id="UP000184170"/>
    </source>
</evidence>
<keyword evidence="6" id="KW-0560">Oxidoreductase</keyword>
<dbReference type="Gene3D" id="3.90.226.10">
    <property type="entry name" value="2-enoyl-CoA Hydratase, Chain A, domain 1"/>
    <property type="match status" value="1"/>
</dbReference>
<keyword evidence="4" id="KW-0276">Fatty acid metabolism</keyword>
<comment type="pathway">
    <text evidence="2">Lipid metabolism; fatty acid beta-oxidation.</text>
</comment>
<dbReference type="InterPro" id="IPR006176">
    <property type="entry name" value="3-OHacyl-CoA_DH_NAD-bd"/>
</dbReference>
<gene>
    <name evidence="17" type="ORF">SAMN04487965_3139</name>
</gene>
<dbReference type="GO" id="GO:0003857">
    <property type="term" value="F:(3S)-3-hydroxyacyl-CoA dehydrogenase (NAD+) activity"/>
    <property type="evidence" value="ECO:0007669"/>
    <property type="project" value="UniProtKB-EC"/>
</dbReference>
<feature type="domain" description="3-hydroxyacyl-CoA dehydrogenase NAD binding" evidence="16">
    <location>
        <begin position="301"/>
        <end position="477"/>
    </location>
</feature>
<comment type="similarity">
    <text evidence="3">In the N-terminal section; belongs to the enoyl-CoA hydratase/isomerase family.</text>
</comment>
<dbReference type="PANTHER" id="PTHR23309">
    <property type="entry name" value="3-HYDROXYACYL-COA DEHYROGENASE"/>
    <property type="match status" value="1"/>
</dbReference>
<dbReference type="Gene3D" id="3.40.50.720">
    <property type="entry name" value="NAD(P)-binding Rossmann-like Domain"/>
    <property type="match status" value="1"/>
</dbReference>
<proteinExistence type="inferred from homology"/>
<keyword evidence="5" id="KW-0442">Lipid degradation</keyword>
<dbReference type="FunFam" id="3.40.50.720:FF:000009">
    <property type="entry name" value="Fatty oxidation complex, alpha subunit"/>
    <property type="match status" value="1"/>
</dbReference>
<dbReference type="GO" id="GO:0004300">
    <property type="term" value="F:enoyl-CoA hydratase activity"/>
    <property type="evidence" value="ECO:0007669"/>
    <property type="project" value="UniProtKB-ARBA"/>
</dbReference>
<name>A0A1M5GB04_9GAMM</name>
<evidence type="ECO:0000256" key="8">
    <source>
        <dbReference type="ARBA" id="ARBA00023098"/>
    </source>
</evidence>
<accession>A0A1M5GB04</accession>
<dbReference type="Gene3D" id="1.10.1040.50">
    <property type="match status" value="1"/>
</dbReference>
<dbReference type="FunFam" id="1.10.1040.50:FF:000006">
    <property type="entry name" value="Peroxisomal bifunctional enzyme"/>
    <property type="match status" value="1"/>
</dbReference>
<protein>
    <submittedName>
        <fullName evidence="17">3-hydroxyacyl-CoA dehydrogenase</fullName>
    </submittedName>
</protein>
<dbReference type="CDD" id="cd06558">
    <property type="entry name" value="crotonase-like"/>
    <property type="match status" value="1"/>
</dbReference>
<dbReference type="PROSITE" id="PS00166">
    <property type="entry name" value="ENOYL_COA_HYDRATASE"/>
    <property type="match status" value="1"/>
</dbReference>
<keyword evidence="7" id="KW-0520">NAD</keyword>
<dbReference type="SUPFAM" id="SSF51735">
    <property type="entry name" value="NAD(P)-binding Rossmann-fold domains"/>
    <property type="match status" value="1"/>
</dbReference>
<evidence type="ECO:0000256" key="11">
    <source>
        <dbReference type="ARBA" id="ARBA00023239"/>
    </source>
</evidence>
<evidence type="ECO:0000256" key="4">
    <source>
        <dbReference type="ARBA" id="ARBA00022832"/>
    </source>
</evidence>
<evidence type="ECO:0000313" key="17">
    <source>
        <dbReference type="EMBL" id="SHG00858.1"/>
    </source>
</evidence>
<evidence type="ECO:0000259" key="15">
    <source>
        <dbReference type="Pfam" id="PF00725"/>
    </source>
</evidence>
<evidence type="ECO:0000256" key="12">
    <source>
        <dbReference type="ARBA" id="ARBA00023268"/>
    </source>
</evidence>
<evidence type="ECO:0000256" key="6">
    <source>
        <dbReference type="ARBA" id="ARBA00023002"/>
    </source>
</evidence>
<dbReference type="GO" id="GO:0016853">
    <property type="term" value="F:isomerase activity"/>
    <property type="evidence" value="ECO:0007669"/>
    <property type="project" value="UniProtKB-KW"/>
</dbReference>
<dbReference type="InterPro" id="IPR008927">
    <property type="entry name" value="6-PGluconate_DH-like_C_sf"/>
</dbReference>
<comment type="subcellular location">
    <subcellularLocation>
        <location evidence="1">Peroxisome</location>
    </subcellularLocation>
</comment>
<evidence type="ECO:0000256" key="9">
    <source>
        <dbReference type="ARBA" id="ARBA00023140"/>
    </source>
</evidence>
<keyword evidence="12" id="KW-0511">Multifunctional enzyme</keyword>
<dbReference type="InterPro" id="IPR006108">
    <property type="entry name" value="3HC_DH_C"/>
</dbReference>
<feature type="domain" description="3-hydroxyacyl-CoA dehydrogenase C-terminal" evidence="15">
    <location>
        <begin position="610"/>
        <end position="699"/>
    </location>
</feature>
<dbReference type="Pfam" id="PF00725">
    <property type="entry name" value="3HCDH"/>
    <property type="match status" value="2"/>
</dbReference>
<sequence length="705" mass="76466">MSNASLYQLRGSTAVITLNQPPVNGLGQALRQSLLTSLQRAVDDDAVDTIVLASSGKVFCGGADITEFSTGGALAKPDLPQVCNAIETAPKLVIAAINGLALGGGFELALASDYRIALPQARLGLPEVNLGLLPGAGGTQRLPRLGGVPLALDMITSGRPYGAAQLCDAGVVDRLHDADTDFVEAAVTYAAQLSAESAPKRRCEDIAIDTSELPDNYFTEFRTTIAPRTHGYYAPERCIQAVEAACELPLAEGLQRENALFMECLDTPQARAQQHLFFAERGVGKIPGIDTSSTPVRDIRKVAVIGSGTMGGGIAMNFLNAGIPTIILDLNAEALQRGIGVIRKNYEYTVKKGRLSSEQLDQRMALLQTTTDYTDLDDADLVIEAVFENMDIKKKVFRALEQSCKPGAILATNTSTLDVDEIAAVTSRPQDVIGLHFFSPANVMKLLEIVRGEQTADDALLTAVQLARRIKKVPVVSGVCWGFIGNRATEPYVRESMALLLEGATPAQIDRVHTDFGMPMGLPSVVDLAGIDIVVQARADRRAHTVDLDPSYCAVPRKLFELERFGQKSGRGLFIYEGRARREDPEVLQIAATAAEEFAIEQRELGDEEILERTIYPIINEGARILEEGIAARSGDIDVVLAYGFGFPRYRGGPMQYADEIGLDRVLAGLNKYRKQLRYGETWFKPAPLLEKLAKAGKKFRDYRP</sequence>
<keyword evidence="9" id="KW-0576">Peroxisome</keyword>
<feature type="domain" description="3-hydroxyacyl-CoA dehydrogenase C-terminal" evidence="15">
    <location>
        <begin position="482"/>
        <end position="575"/>
    </location>
</feature>
<evidence type="ECO:0000256" key="13">
    <source>
        <dbReference type="ARBA" id="ARBA00049556"/>
    </source>
</evidence>
<dbReference type="GO" id="GO:0006635">
    <property type="term" value="P:fatty acid beta-oxidation"/>
    <property type="evidence" value="ECO:0007669"/>
    <property type="project" value="UniProtKB-UniPathway"/>
</dbReference>
<keyword evidence="18" id="KW-1185">Reference proteome</keyword>
<dbReference type="PANTHER" id="PTHR23309:SF51">
    <property type="entry name" value="3-HYDROXYACYL-COA DEHYDROGENASE-RELATED"/>
    <property type="match status" value="1"/>
</dbReference>
<keyword evidence="8" id="KW-0443">Lipid metabolism</keyword>
<evidence type="ECO:0000256" key="10">
    <source>
        <dbReference type="ARBA" id="ARBA00023235"/>
    </source>
</evidence>
<dbReference type="InterPro" id="IPR001753">
    <property type="entry name" value="Enoyl-CoA_hydra/iso"/>
</dbReference>
<evidence type="ECO:0000256" key="7">
    <source>
        <dbReference type="ARBA" id="ARBA00023027"/>
    </source>
</evidence>
<evidence type="ECO:0000256" key="3">
    <source>
        <dbReference type="ARBA" id="ARBA00008750"/>
    </source>
</evidence>
<comment type="similarity">
    <text evidence="14">Belongs to the enoyl-CoA hydratase/isomerase family.</text>
</comment>
<dbReference type="AlphaFoldDB" id="A0A1M5GB04"/>
<evidence type="ECO:0000256" key="2">
    <source>
        <dbReference type="ARBA" id="ARBA00005005"/>
    </source>
</evidence>
<keyword evidence="10" id="KW-0413">Isomerase</keyword>
<organism evidence="17 18">
    <name type="scientific">Microbulbifer donghaiensis</name>
    <dbReference type="NCBI Taxonomy" id="494016"/>
    <lineage>
        <taxon>Bacteria</taxon>
        <taxon>Pseudomonadati</taxon>
        <taxon>Pseudomonadota</taxon>
        <taxon>Gammaproteobacteria</taxon>
        <taxon>Cellvibrionales</taxon>
        <taxon>Microbulbiferaceae</taxon>
        <taxon>Microbulbifer</taxon>
    </lineage>
</organism>
<dbReference type="Pfam" id="PF02737">
    <property type="entry name" value="3HCDH_N"/>
    <property type="match status" value="1"/>
</dbReference>
<dbReference type="UniPathway" id="UPA00659"/>
<dbReference type="EMBL" id="FQVA01000005">
    <property type="protein sequence ID" value="SHG00858.1"/>
    <property type="molecule type" value="Genomic_DNA"/>
</dbReference>
<evidence type="ECO:0000256" key="5">
    <source>
        <dbReference type="ARBA" id="ARBA00022963"/>
    </source>
</evidence>
<dbReference type="InterPro" id="IPR029045">
    <property type="entry name" value="ClpP/crotonase-like_dom_sf"/>
</dbReference>
<dbReference type="Pfam" id="PF00378">
    <property type="entry name" value="ECH_1"/>
    <property type="match status" value="1"/>
</dbReference>
<evidence type="ECO:0000256" key="14">
    <source>
        <dbReference type="RuleBase" id="RU003707"/>
    </source>
</evidence>
<evidence type="ECO:0000259" key="16">
    <source>
        <dbReference type="Pfam" id="PF02737"/>
    </source>
</evidence>
<dbReference type="SUPFAM" id="SSF52096">
    <property type="entry name" value="ClpP/crotonase"/>
    <property type="match status" value="1"/>
</dbReference>